<name>A0A382J566_9ZZZZ</name>
<reference evidence="1" key="1">
    <citation type="submission" date="2018-05" db="EMBL/GenBank/DDBJ databases">
        <authorList>
            <person name="Lanie J.A."/>
            <person name="Ng W.-L."/>
            <person name="Kazmierczak K.M."/>
            <person name="Andrzejewski T.M."/>
            <person name="Davidsen T.M."/>
            <person name="Wayne K.J."/>
            <person name="Tettelin H."/>
            <person name="Glass J.I."/>
            <person name="Rusch D."/>
            <person name="Podicherti R."/>
            <person name="Tsui H.-C.T."/>
            <person name="Winkler M.E."/>
        </authorList>
    </citation>
    <scope>NUCLEOTIDE SEQUENCE</scope>
</reference>
<dbReference type="AlphaFoldDB" id="A0A382J566"/>
<gene>
    <name evidence="1" type="ORF">METZ01_LOCUS259371</name>
</gene>
<accession>A0A382J566</accession>
<organism evidence="1">
    <name type="scientific">marine metagenome</name>
    <dbReference type="NCBI Taxonomy" id="408172"/>
    <lineage>
        <taxon>unclassified sequences</taxon>
        <taxon>metagenomes</taxon>
        <taxon>ecological metagenomes</taxon>
    </lineage>
</organism>
<dbReference type="EMBL" id="UINC01071539">
    <property type="protein sequence ID" value="SVC06517.1"/>
    <property type="molecule type" value="Genomic_DNA"/>
</dbReference>
<sequence length="51" mass="5445">MMALVTSDETITVIILESKAEVSALTELLENSWASRVPQLDELTNALVGAA</sequence>
<protein>
    <submittedName>
        <fullName evidence="1">Uncharacterized protein</fullName>
    </submittedName>
</protein>
<proteinExistence type="predicted"/>
<evidence type="ECO:0000313" key="1">
    <source>
        <dbReference type="EMBL" id="SVC06517.1"/>
    </source>
</evidence>